<dbReference type="PANTHER" id="PTHR13282:SF6">
    <property type="entry name" value="PROTEIN FAM32A"/>
    <property type="match status" value="1"/>
</dbReference>
<comment type="similarity">
    <text evidence="1">Belongs to the FAM32 family.</text>
</comment>
<dbReference type="AlphaFoldDB" id="A0A8J2LMC4"/>
<evidence type="ECO:0000256" key="1">
    <source>
        <dbReference type="ARBA" id="ARBA00008948"/>
    </source>
</evidence>
<evidence type="ECO:0000256" key="2">
    <source>
        <dbReference type="SAM" id="MobiDB-lite"/>
    </source>
</evidence>
<comment type="caution">
    <text evidence="3">The sequence shown here is derived from an EMBL/GenBank/DDBJ whole genome shotgun (WGS) entry which is preliminary data.</text>
</comment>
<accession>A0A8J2LMC4</accession>
<reference evidence="3" key="1">
    <citation type="submission" date="2021-06" db="EMBL/GenBank/DDBJ databases">
        <authorList>
            <person name="Hodson N. C."/>
            <person name="Mongue J. A."/>
            <person name="Jaron S. K."/>
        </authorList>
    </citation>
    <scope>NUCLEOTIDE SEQUENCE</scope>
</reference>
<dbReference type="InterPro" id="IPR013865">
    <property type="entry name" value="FAM32A"/>
</dbReference>
<sequence>MKLKKLDHTIKKKKKKKEEKKLIEAPVSNQTQNEEQEDIDAAIEAKIRERNPLLNKTKAELRYIKMQEKMKAKRVMDKASKTHKMRVEEFNRHLDNLTEHFDIPKVSWTK</sequence>
<dbReference type="PANTHER" id="PTHR13282">
    <property type="entry name" value="PROTEIN FAM32A"/>
    <property type="match status" value="1"/>
</dbReference>
<keyword evidence="4" id="KW-1185">Reference proteome</keyword>
<dbReference type="EMBL" id="CAJVCH010570061">
    <property type="protein sequence ID" value="CAG7833951.1"/>
    <property type="molecule type" value="Genomic_DNA"/>
</dbReference>
<dbReference type="Proteomes" id="UP000708208">
    <property type="component" value="Unassembled WGS sequence"/>
</dbReference>
<dbReference type="OrthoDB" id="205403at2759"/>
<dbReference type="GO" id="GO:0005730">
    <property type="term" value="C:nucleolus"/>
    <property type="evidence" value="ECO:0007669"/>
    <property type="project" value="TreeGrafter"/>
</dbReference>
<evidence type="ECO:0000313" key="4">
    <source>
        <dbReference type="Proteomes" id="UP000708208"/>
    </source>
</evidence>
<name>A0A8J2LMC4_9HEXA</name>
<proteinExistence type="inferred from homology"/>
<protein>
    <recommendedName>
        <fullName evidence="5">Protein FAM32A</fullName>
    </recommendedName>
</protein>
<evidence type="ECO:0008006" key="5">
    <source>
        <dbReference type="Google" id="ProtNLM"/>
    </source>
</evidence>
<dbReference type="Pfam" id="PF08555">
    <property type="entry name" value="FAM32A"/>
    <property type="match status" value="1"/>
</dbReference>
<organism evidence="3 4">
    <name type="scientific">Allacma fusca</name>
    <dbReference type="NCBI Taxonomy" id="39272"/>
    <lineage>
        <taxon>Eukaryota</taxon>
        <taxon>Metazoa</taxon>
        <taxon>Ecdysozoa</taxon>
        <taxon>Arthropoda</taxon>
        <taxon>Hexapoda</taxon>
        <taxon>Collembola</taxon>
        <taxon>Symphypleona</taxon>
        <taxon>Sminthuridae</taxon>
        <taxon>Allacma</taxon>
    </lineage>
</organism>
<gene>
    <name evidence="3" type="ORF">AFUS01_LOCUS43507</name>
</gene>
<evidence type="ECO:0000313" key="3">
    <source>
        <dbReference type="EMBL" id="CAG7833951.1"/>
    </source>
</evidence>
<feature type="region of interest" description="Disordered" evidence="2">
    <location>
        <begin position="1"/>
        <end position="36"/>
    </location>
</feature>